<dbReference type="EC" id="6.1.1.19" evidence="8"/>
<dbReference type="SMART" id="SM01016">
    <property type="entry name" value="Arg_tRNA_synt_N"/>
    <property type="match status" value="1"/>
</dbReference>
<dbReference type="InterPro" id="IPR036695">
    <property type="entry name" value="Arg-tRNA-synth_N_sf"/>
</dbReference>
<keyword evidence="3 8" id="KW-0547">Nucleotide-binding</keyword>
<dbReference type="EMBL" id="BMHY01000002">
    <property type="protein sequence ID" value="GGG62089.1"/>
    <property type="molecule type" value="Genomic_DNA"/>
</dbReference>
<organism evidence="12 13">
    <name type="scientific">Paenibacillus radicis</name>
    <name type="common">ex Gao et al. 2016</name>
    <dbReference type="NCBI Taxonomy" id="1737354"/>
    <lineage>
        <taxon>Bacteria</taxon>
        <taxon>Bacillati</taxon>
        <taxon>Bacillota</taxon>
        <taxon>Bacilli</taxon>
        <taxon>Bacillales</taxon>
        <taxon>Paenibacillaceae</taxon>
        <taxon>Paenibacillus</taxon>
    </lineage>
</organism>
<dbReference type="SUPFAM" id="SSF55190">
    <property type="entry name" value="Arginyl-tRNA synthetase (ArgRS), N-terminal 'additional' domain"/>
    <property type="match status" value="1"/>
</dbReference>
<feature type="domain" description="Arginyl tRNA synthetase N-terminal" evidence="11">
    <location>
        <begin position="2"/>
        <end position="80"/>
    </location>
</feature>
<evidence type="ECO:0000256" key="4">
    <source>
        <dbReference type="ARBA" id="ARBA00022840"/>
    </source>
</evidence>
<name>A0A917GYX6_9BACL</name>
<evidence type="ECO:0000256" key="2">
    <source>
        <dbReference type="ARBA" id="ARBA00022598"/>
    </source>
</evidence>
<dbReference type="HAMAP" id="MF_00123">
    <property type="entry name" value="Arg_tRNA_synth"/>
    <property type="match status" value="1"/>
</dbReference>
<gene>
    <name evidence="12" type="primary">argS1</name>
    <name evidence="8" type="synonym">argS</name>
    <name evidence="12" type="ORF">GCM10010918_14670</name>
</gene>
<comment type="similarity">
    <text evidence="1 8 9">Belongs to the class-I aminoacyl-tRNA synthetase family.</text>
</comment>
<dbReference type="RefSeq" id="WP_188888271.1">
    <property type="nucleotide sequence ID" value="NZ_BMHY01000002.1"/>
</dbReference>
<comment type="caution">
    <text evidence="12">The sequence shown here is derived from an EMBL/GenBank/DDBJ whole genome shotgun (WGS) entry which is preliminary data.</text>
</comment>
<keyword evidence="2 8" id="KW-0436">Ligase</keyword>
<feature type="domain" description="DALR anticodon binding" evidence="10">
    <location>
        <begin position="446"/>
        <end position="567"/>
    </location>
</feature>
<evidence type="ECO:0000256" key="8">
    <source>
        <dbReference type="HAMAP-Rule" id="MF_00123"/>
    </source>
</evidence>
<dbReference type="GO" id="GO:0004814">
    <property type="term" value="F:arginine-tRNA ligase activity"/>
    <property type="evidence" value="ECO:0007669"/>
    <property type="project" value="UniProtKB-UniRule"/>
</dbReference>
<dbReference type="AlphaFoldDB" id="A0A917GYX6"/>
<reference evidence="12 13" key="1">
    <citation type="journal article" date="2014" name="Int. J. Syst. Evol. Microbiol.">
        <title>Complete genome sequence of Corynebacterium casei LMG S-19264T (=DSM 44701T), isolated from a smear-ripened cheese.</title>
        <authorList>
            <consortium name="US DOE Joint Genome Institute (JGI-PGF)"/>
            <person name="Walter F."/>
            <person name="Albersmeier A."/>
            <person name="Kalinowski J."/>
            <person name="Ruckert C."/>
        </authorList>
    </citation>
    <scope>NUCLEOTIDE SEQUENCE [LARGE SCALE GENOMIC DNA]</scope>
    <source>
        <strain evidence="12 13">CGMCC 1.15286</strain>
    </source>
</reference>
<evidence type="ECO:0000259" key="10">
    <source>
        <dbReference type="SMART" id="SM00836"/>
    </source>
</evidence>
<dbReference type="Gene3D" id="3.30.1360.70">
    <property type="entry name" value="Arginyl tRNA synthetase N-terminal domain"/>
    <property type="match status" value="1"/>
</dbReference>
<dbReference type="InterPro" id="IPR005148">
    <property type="entry name" value="Arg-tRNA-synth_N"/>
</dbReference>
<evidence type="ECO:0000313" key="12">
    <source>
        <dbReference type="EMBL" id="GGG62089.1"/>
    </source>
</evidence>
<sequence length="567" mass="64144">MLKKRIAQKLASHLPLSGEEIFQALEVPAHENHGDLALPCFILSRMLKQNPQQIAGEWAPKLTSDYWEVEAAGPYLNFKLNRPLVMEQYMSSNRDGAGFTAAPNIGQGKRVIIDMSSPNIAKPFGIGHLRSTMIGNALYHILRKIGYDTVNVNHLGDWGTQFGKQIVAYLEWGDDAAIAADPIKAYLSLYVKFHQEVENRPELELQAREWFAKLEAGDETALNYWNKFITDSKTEFQRLYDRLGVRFDHVLGESFYNDKMEAVAEELEQLGLLEESDGAMVVRLDDEGLPPCIIRKSDGSSIYATRDLTTALYRHDVMGGDKLLYVVGSEQTLHFRQIALVLERMGKPWSKQLQHVPFGLMRMNGQKMSTRKGKVVFLEEVLDEAVQHALLKIEEKNPDLADKHEVAEAIGIGAVVFGDLLHSRILNVDFNLADTVNFEGETGPYVQYAYARIQRLLTRAELEYGQQQADSTTYSFQEAADDYSWQLFKHLVAYPEALAQAAERSEPSVLARYLIECAQAFNRFYRHQRIFIENSSERTAKLELVKATGACLEEGLHLLGIRTPVEI</sequence>
<dbReference type="GO" id="GO:0006420">
    <property type="term" value="P:arginyl-tRNA aminoacylation"/>
    <property type="evidence" value="ECO:0007669"/>
    <property type="project" value="UniProtKB-UniRule"/>
</dbReference>
<dbReference type="CDD" id="cd00671">
    <property type="entry name" value="ArgRS_core"/>
    <property type="match status" value="1"/>
</dbReference>
<keyword evidence="4 8" id="KW-0067">ATP-binding</keyword>
<evidence type="ECO:0000256" key="5">
    <source>
        <dbReference type="ARBA" id="ARBA00022917"/>
    </source>
</evidence>
<dbReference type="Pfam" id="PF05746">
    <property type="entry name" value="DALR_1"/>
    <property type="match status" value="1"/>
</dbReference>
<dbReference type="InterPro" id="IPR001278">
    <property type="entry name" value="Arg-tRNA-ligase"/>
</dbReference>
<comment type="subunit">
    <text evidence="8">Monomer.</text>
</comment>
<evidence type="ECO:0000256" key="3">
    <source>
        <dbReference type="ARBA" id="ARBA00022741"/>
    </source>
</evidence>
<evidence type="ECO:0000259" key="11">
    <source>
        <dbReference type="SMART" id="SM01016"/>
    </source>
</evidence>
<dbReference type="FunFam" id="3.40.50.620:FF:000116">
    <property type="entry name" value="Arginine--tRNA ligase"/>
    <property type="match status" value="1"/>
</dbReference>
<dbReference type="GO" id="GO:0005737">
    <property type="term" value="C:cytoplasm"/>
    <property type="evidence" value="ECO:0007669"/>
    <property type="project" value="UniProtKB-SubCell"/>
</dbReference>
<protein>
    <recommendedName>
        <fullName evidence="8">Arginine--tRNA ligase</fullName>
        <ecNumber evidence="8">6.1.1.19</ecNumber>
    </recommendedName>
    <alternativeName>
        <fullName evidence="8">Arginyl-tRNA synthetase</fullName>
        <shortName evidence="8">ArgRS</shortName>
    </alternativeName>
</protein>
<dbReference type="PANTHER" id="PTHR11956">
    <property type="entry name" value="ARGINYL-TRNA SYNTHETASE"/>
    <property type="match status" value="1"/>
</dbReference>
<dbReference type="InterPro" id="IPR014729">
    <property type="entry name" value="Rossmann-like_a/b/a_fold"/>
</dbReference>
<evidence type="ECO:0000313" key="13">
    <source>
        <dbReference type="Proteomes" id="UP000600247"/>
    </source>
</evidence>
<dbReference type="NCBIfam" id="TIGR00456">
    <property type="entry name" value="argS"/>
    <property type="match status" value="1"/>
</dbReference>
<evidence type="ECO:0000256" key="7">
    <source>
        <dbReference type="ARBA" id="ARBA00049339"/>
    </source>
</evidence>
<keyword evidence="5 8" id="KW-0648">Protein biosynthesis</keyword>
<dbReference type="Gene3D" id="1.10.730.10">
    <property type="entry name" value="Isoleucyl-tRNA Synthetase, Domain 1"/>
    <property type="match status" value="1"/>
</dbReference>
<keyword evidence="8" id="KW-0963">Cytoplasm</keyword>
<keyword evidence="6 8" id="KW-0030">Aminoacyl-tRNA synthetase</keyword>
<dbReference type="Pfam" id="PF03485">
    <property type="entry name" value="Arg_tRNA_synt_N"/>
    <property type="match status" value="1"/>
</dbReference>
<comment type="subcellular location">
    <subcellularLocation>
        <location evidence="8">Cytoplasm</location>
    </subcellularLocation>
</comment>
<dbReference type="InterPro" id="IPR035684">
    <property type="entry name" value="ArgRS_core"/>
</dbReference>
<dbReference type="InterPro" id="IPR009080">
    <property type="entry name" value="tRNAsynth_Ia_anticodon-bd"/>
</dbReference>
<proteinExistence type="inferred from homology"/>
<dbReference type="Gene3D" id="3.40.50.620">
    <property type="entry name" value="HUPs"/>
    <property type="match status" value="1"/>
</dbReference>
<dbReference type="SMART" id="SM00836">
    <property type="entry name" value="DALR_1"/>
    <property type="match status" value="1"/>
</dbReference>
<dbReference type="SUPFAM" id="SSF47323">
    <property type="entry name" value="Anticodon-binding domain of a subclass of class I aminoacyl-tRNA synthetases"/>
    <property type="match status" value="1"/>
</dbReference>
<comment type="catalytic activity">
    <reaction evidence="7 8">
        <text>tRNA(Arg) + L-arginine + ATP = L-arginyl-tRNA(Arg) + AMP + diphosphate</text>
        <dbReference type="Rhea" id="RHEA:20301"/>
        <dbReference type="Rhea" id="RHEA-COMP:9658"/>
        <dbReference type="Rhea" id="RHEA-COMP:9673"/>
        <dbReference type="ChEBI" id="CHEBI:30616"/>
        <dbReference type="ChEBI" id="CHEBI:32682"/>
        <dbReference type="ChEBI" id="CHEBI:33019"/>
        <dbReference type="ChEBI" id="CHEBI:78442"/>
        <dbReference type="ChEBI" id="CHEBI:78513"/>
        <dbReference type="ChEBI" id="CHEBI:456215"/>
        <dbReference type="EC" id="6.1.1.19"/>
    </reaction>
</comment>
<dbReference type="Pfam" id="PF00750">
    <property type="entry name" value="tRNA-synt_1d"/>
    <property type="match status" value="1"/>
</dbReference>
<dbReference type="Proteomes" id="UP000600247">
    <property type="component" value="Unassembled WGS sequence"/>
</dbReference>
<dbReference type="SUPFAM" id="SSF52374">
    <property type="entry name" value="Nucleotidylyl transferase"/>
    <property type="match status" value="1"/>
</dbReference>
<evidence type="ECO:0000256" key="9">
    <source>
        <dbReference type="RuleBase" id="RU363038"/>
    </source>
</evidence>
<dbReference type="InterPro" id="IPR008909">
    <property type="entry name" value="DALR_anticod-bd"/>
</dbReference>
<evidence type="ECO:0000256" key="6">
    <source>
        <dbReference type="ARBA" id="ARBA00023146"/>
    </source>
</evidence>
<dbReference type="PRINTS" id="PR01038">
    <property type="entry name" value="TRNASYNTHARG"/>
</dbReference>
<dbReference type="GO" id="GO:0005524">
    <property type="term" value="F:ATP binding"/>
    <property type="evidence" value="ECO:0007669"/>
    <property type="project" value="UniProtKB-UniRule"/>
</dbReference>
<dbReference type="PANTHER" id="PTHR11956:SF5">
    <property type="entry name" value="ARGININE--TRNA LIGASE, CYTOPLASMIC"/>
    <property type="match status" value="1"/>
</dbReference>
<feature type="short sequence motif" description="'HIGH' region" evidence="8">
    <location>
        <begin position="118"/>
        <end position="128"/>
    </location>
</feature>
<evidence type="ECO:0000256" key="1">
    <source>
        <dbReference type="ARBA" id="ARBA00005594"/>
    </source>
</evidence>
<keyword evidence="13" id="KW-1185">Reference proteome</keyword>
<accession>A0A917GYX6</accession>